<keyword evidence="4" id="KW-0809">Transit peptide</keyword>
<sequence length="102" mass="11806">MEARIYKPAKSAMQSGRGNTKAWVLEFVNPAAHRRPDPLMGWTSIDDTSSQVRLHFDTREQAIAYAEREGLNFTVTEPRERIRLVKSYADNFSADRKQPWTH</sequence>
<dbReference type="RefSeq" id="WP_035602693.1">
    <property type="nucleotide sequence ID" value="NZ_ARYM01000044.1"/>
</dbReference>
<gene>
    <name evidence="7" type="ORF">HPO_19059</name>
</gene>
<dbReference type="Pfam" id="PF04800">
    <property type="entry name" value="NDUS4"/>
    <property type="match status" value="1"/>
</dbReference>
<evidence type="ECO:0000256" key="4">
    <source>
        <dbReference type="ARBA" id="ARBA00022946"/>
    </source>
</evidence>
<dbReference type="InterPro" id="IPR038532">
    <property type="entry name" value="NDUFS4-like_sf"/>
</dbReference>
<keyword evidence="6" id="KW-0472">Membrane</keyword>
<dbReference type="Proteomes" id="UP000027100">
    <property type="component" value="Unassembled WGS sequence"/>
</dbReference>
<keyword evidence="8" id="KW-1185">Reference proteome</keyword>
<keyword evidence="2" id="KW-0813">Transport</keyword>
<name>A0A062VDR3_9PROT</name>
<dbReference type="InterPro" id="IPR006885">
    <property type="entry name" value="NADH_UbQ_FeS_4_mit-like"/>
</dbReference>
<keyword evidence="3" id="KW-0679">Respiratory chain</keyword>
<dbReference type="PANTHER" id="PTHR12219">
    <property type="entry name" value="NADH-UBIQUINONE OXIDOREDUCTASE"/>
    <property type="match status" value="1"/>
</dbReference>
<evidence type="ECO:0000256" key="6">
    <source>
        <dbReference type="ARBA" id="ARBA00023136"/>
    </source>
</evidence>
<evidence type="ECO:0000256" key="2">
    <source>
        <dbReference type="ARBA" id="ARBA00022448"/>
    </source>
</evidence>
<organism evidence="7 8">
    <name type="scientific">Hyphomonas polymorpha PS728</name>
    <dbReference type="NCBI Taxonomy" id="1280954"/>
    <lineage>
        <taxon>Bacteria</taxon>
        <taxon>Pseudomonadati</taxon>
        <taxon>Pseudomonadota</taxon>
        <taxon>Alphaproteobacteria</taxon>
        <taxon>Hyphomonadales</taxon>
        <taxon>Hyphomonadaceae</taxon>
        <taxon>Hyphomonas</taxon>
    </lineage>
</organism>
<evidence type="ECO:0000256" key="1">
    <source>
        <dbReference type="ARBA" id="ARBA00004370"/>
    </source>
</evidence>
<comment type="subcellular location">
    <subcellularLocation>
        <location evidence="1">Membrane</location>
    </subcellularLocation>
</comment>
<dbReference type="STRING" id="1280954.HPO_19059"/>
<evidence type="ECO:0000313" key="8">
    <source>
        <dbReference type="Proteomes" id="UP000027100"/>
    </source>
</evidence>
<proteinExistence type="predicted"/>
<dbReference type="GO" id="GO:0016020">
    <property type="term" value="C:membrane"/>
    <property type="evidence" value="ECO:0007669"/>
    <property type="project" value="UniProtKB-SubCell"/>
</dbReference>
<dbReference type="OrthoDB" id="9799572at2"/>
<reference evidence="7 8" key="1">
    <citation type="journal article" date="2014" name="Antonie Van Leeuwenhoek">
        <title>Hyphomonas beringensis sp. nov. and Hyphomonas chukchiensis sp. nov., isolated from surface seawater of the Bering Sea and Chukchi Sea.</title>
        <authorList>
            <person name="Li C."/>
            <person name="Lai Q."/>
            <person name="Li G."/>
            <person name="Dong C."/>
            <person name="Wang J."/>
            <person name="Liao Y."/>
            <person name="Shao Z."/>
        </authorList>
    </citation>
    <scope>NUCLEOTIDE SEQUENCE [LARGE SCALE GENOMIC DNA]</scope>
    <source>
        <strain evidence="7 8">PS728</strain>
    </source>
</reference>
<dbReference type="AlphaFoldDB" id="A0A062VDR3"/>
<keyword evidence="5" id="KW-0249">Electron transport</keyword>
<dbReference type="eggNOG" id="ENOG5032RJS">
    <property type="taxonomic scope" value="Bacteria"/>
</dbReference>
<evidence type="ECO:0000256" key="5">
    <source>
        <dbReference type="ARBA" id="ARBA00022982"/>
    </source>
</evidence>
<evidence type="ECO:0000256" key="3">
    <source>
        <dbReference type="ARBA" id="ARBA00022660"/>
    </source>
</evidence>
<evidence type="ECO:0000313" key="7">
    <source>
        <dbReference type="EMBL" id="KCZ96609.1"/>
    </source>
</evidence>
<accession>A0A062VDR3</accession>
<dbReference type="GO" id="GO:0022900">
    <property type="term" value="P:electron transport chain"/>
    <property type="evidence" value="ECO:0007669"/>
    <property type="project" value="InterPro"/>
</dbReference>
<dbReference type="EMBL" id="ARYM01000044">
    <property type="protein sequence ID" value="KCZ96609.1"/>
    <property type="molecule type" value="Genomic_DNA"/>
</dbReference>
<dbReference type="Gene3D" id="3.30.160.190">
    <property type="entry name" value="atu1810 like domain"/>
    <property type="match status" value="1"/>
</dbReference>
<comment type="caution">
    <text evidence="7">The sequence shown here is derived from an EMBL/GenBank/DDBJ whole genome shotgun (WGS) entry which is preliminary data.</text>
</comment>
<protein>
    <submittedName>
        <fullName evidence="7">Putative NADH-quinone oxidoreductase</fullName>
    </submittedName>
</protein>
<dbReference type="PANTHER" id="PTHR12219:SF8">
    <property type="entry name" value="NADH DEHYDROGENASE [UBIQUINONE] IRON-SULFUR PROTEIN 4, MITOCHONDRIAL"/>
    <property type="match status" value="1"/>
</dbReference>
<dbReference type="PATRIC" id="fig|1280954.3.peg.3829"/>